<dbReference type="Proteomes" id="UP001524569">
    <property type="component" value="Unassembled WGS sequence"/>
</dbReference>
<gene>
    <name evidence="1" type="ORF">NP603_07920</name>
</gene>
<name>A0ABT1UFS6_9GAMM</name>
<keyword evidence="2" id="KW-1185">Reference proteome</keyword>
<evidence type="ECO:0000313" key="2">
    <source>
        <dbReference type="Proteomes" id="UP001524569"/>
    </source>
</evidence>
<dbReference type="Pfam" id="PF10463">
    <property type="entry name" value="Peptidase_U49"/>
    <property type="match status" value="1"/>
</dbReference>
<protein>
    <submittedName>
        <fullName evidence="1">Phage exclusion protein Lit family protein</fullName>
    </submittedName>
</protein>
<dbReference type="EMBL" id="JANIBM010000006">
    <property type="protein sequence ID" value="MCQ8181030.1"/>
    <property type="molecule type" value="Genomic_DNA"/>
</dbReference>
<dbReference type="InterPro" id="IPR019504">
    <property type="entry name" value="Peptidase_U49_Lit_pept"/>
</dbReference>
<accession>A0ABT1UFS6</accession>
<organism evidence="1 2">
    <name type="scientific">Methylomonas aurea</name>
    <dbReference type="NCBI Taxonomy" id="2952224"/>
    <lineage>
        <taxon>Bacteria</taxon>
        <taxon>Pseudomonadati</taxon>
        <taxon>Pseudomonadota</taxon>
        <taxon>Gammaproteobacteria</taxon>
        <taxon>Methylococcales</taxon>
        <taxon>Methylococcaceae</taxon>
        <taxon>Methylomonas</taxon>
    </lineage>
</organism>
<proteinExistence type="predicted"/>
<reference evidence="1 2" key="1">
    <citation type="submission" date="2022-07" db="EMBL/GenBank/DDBJ databases">
        <title>Methylomonas rivi sp. nov., Methylomonas rosea sp. nov., Methylomonas aureus sp. nov. and Methylomonas subterranea sp. nov., four novel methanotrophs isolated from a freshwater creek and the deep terrestrial subsurface.</title>
        <authorList>
            <person name="Abin C."/>
            <person name="Sankaranarayanan K."/>
            <person name="Garner C."/>
            <person name="Sindelar R."/>
            <person name="Kotary K."/>
            <person name="Garner R."/>
            <person name="Barclay S."/>
            <person name="Lawson P."/>
            <person name="Krumholz L."/>
        </authorList>
    </citation>
    <scope>NUCLEOTIDE SEQUENCE [LARGE SCALE GENOMIC DNA]</scope>
    <source>
        <strain evidence="1 2">SURF-1</strain>
    </source>
</reference>
<sequence>MSNFEQKQEEFKQCFIELMKGAVPERTDEILKHWEHYNPKMVIKNGNKLTLEATRDEIRVDLKIIDVFWLIGFSGWKAIETYIPSVMTASLFNNRILDELKNDEELDVVERTYKERIKAAEQFIEGNSSIEDIWPPDIPKITSHDDGIDDVEYKAAYDLTVSALGFALFHEFRHVMLDQDRERHNVRAEEEMACDVWAREFITAKIATYASSKSLDYQTVLQRRSMSFVLAVLILHEITPVWDRGGNCDYFSVAERIKSIIFNTQLEDNSHFWNFAAAVLIGICRMKHISFNPEPMCAKELTMFLVELV</sequence>
<dbReference type="RefSeq" id="WP_129871337.1">
    <property type="nucleotide sequence ID" value="NZ_JANIBM010000006.1"/>
</dbReference>
<evidence type="ECO:0000313" key="1">
    <source>
        <dbReference type="EMBL" id="MCQ8181030.1"/>
    </source>
</evidence>
<comment type="caution">
    <text evidence="1">The sequence shown here is derived from an EMBL/GenBank/DDBJ whole genome shotgun (WGS) entry which is preliminary data.</text>
</comment>